<proteinExistence type="predicted"/>
<reference evidence="1" key="1">
    <citation type="submission" date="2015-07" db="EMBL/GenBank/DDBJ databases">
        <title>MeaNS - Measles Nucleotide Surveillance Program.</title>
        <authorList>
            <person name="Tran T."/>
            <person name="Druce J."/>
        </authorList>
    </citation>
    <scope>NUCLEOTIDE SEQUENCE</scope>
    <source>
        <strain evidence="1">UCB-OBI-ISO-001</strain>
        <tissue evidence="1">Gonad</tissue>
    </source>
</reference>
<dbReference type="AlphaFoldDB" id="A0A0L8GKH7"/>
<name>A0A0L8GKH7_OCTBM</name>
<sequence>MNKIHYLWRSVVCRRVVKMLYLRCFKLLFKKVVLICEHLKCDESVTFLKILT</sequence>
<dbReference type="EMBL" id="KQ421472">
    <property type="protein sequence ID" value="KOF77369.1"/>
    <property type="molecule type" value="Genomic_DNA"/>
</dbReference>
<protein>
    <submittedName>
        <fullName evidence="1">Uncharacterized protein</fullName>
    </submittedName>
</protein>
<accession>A0A0L8GKH7</accession>
<gene>
    <name evidence="1" type="ORF">OCBIM_22032185mg</name>
</gene>
<organism evidence="1">
    <name type="scientific">Octopus bimaculoides</name>
    <name type="common">California two-spotted octopus</name>
    <dbReference type="NCBI Taxonomy" id="37653"/>
    <lineage>
        <taxon>Eukaryota</taxon>
        <taxon>Metazoa</taxon>
        <taxon>Spiralia</taxon>
        <taxon>Lophotrochozoa</taxon>
        <taxon>Mollusca</taxon>
        <taxon>Cephalopoda</taxon>
        <taxon>Coleoidea</taxon>
        <taxon>Octopodiformes</taxon>
        <taxon>Octopoda</taxon>
        <taxon>Incirrata</taxon>
        <taxon>Octopodidae</taxon>
        <taxon>Octopus</taxon>
    </lineage>
</organism>
<evidence type="ECO:0000313" key="1">
    <source>
        <dbReference type="EMBL" id="KOF77369.1"/>
    </source>
</evidence>